<dbReference type="InterPro" id="IPR011990">
    <property type="entry name" value="TPR-like_helical_dom_sf"/>
</dbReference>
<proteinExistence type="predicted"/>
<evidence type="ECO:0000313" key="1">
    <source>
        <dbReference type="EMBL" id="QTH73350.1"/>
    </source>
</evidence>
<dbReference type="SUPFAM" id="SSF48452">
    <property type="entry name" value="TPR-like"/>
    <property type="match status" value="1"/>
</dbReference>
<protein>
    <submittedName>
        <fullName evidence="1">Uncharacterized protein</fullName>
    </submittedName>
</protein>
<dbReference type="Proteomes" id="UP000664904">
    <property type="component" value="Plasmid unnamed5"/>
</dbReference>
<dbReference type="EMBL" id="CP072135">
    <property type="protein sequence ID" value="QTH73350.1"/>
    <property type="molecule type" value="Genomic_DNA"/>
</dbReference>
<evidence type="ECO:0000313" key="2">
    <source>
        <dbReference type="Proteomes" id="UP000664904"/>
    </source>
</evidence>
<keyword evidence="1" id="KW-0614">Plasmid</keyword>
<dbReference type="AlphaFoldDB" id="A0A975DKD8"/>
<dbReference type="RefSeq" id="WP_208844962.1">
    <property type="nucleotide sequence ID" value="NZ_CP072135.1"/>
</dbReference>
<gene>
    <name evidence="1" type="ORF">J5O05_17710</name>
</gene>
<organism evidence="1 2">
    <name type="scientific">Pseudoalteromonas xiamenensis</name>
    <dbReference type="NCBI Taxonomy" id="882626"/>
    <lineage>
        <taxon>Bacteria</taxon>
        <taxon>Pseudomonadati</taxon>
        <taxon>Pseudomonadota</taxon>
        <taxon>Gammaproteobacteria</taxon>
        <taxon>Alteromonadales</taxon>
        <taxon>Pseudoalteromonadaceae</taxon>
        <taxon>Pseudoalteromonas</taxon>
    </lineage>
</organism>
<keyword evidence="2" id="KW-1185">Reference proteome</keyword>
<dbReference type="KEGG" id="pxi:J5O05_17710"/>
<reference evidence="1" key="1">
    <citation type="submission" date="2021-03" db="EMBL/GenBank/DDBJ databases">
        <title>Complete Genome of Pseudoalteromonas xiamenensis STKMTI.2, a new potential marine bacterium producing anti-Vibrio compounds.</title>
        <authorList>
            <person name="Handayani D.P."/>
            <person name="Isnansetyo A."/>
            <person name="Istiqomah I."/>
            <person name="Jumina J."/>
        </authorList>
    </citation>
    <scope>NUCLEOTIDE SEQUENCE</scope>
    <source>
        <strain evidence="1">STKMTI.2</strain>
        <plasmid evidence="1">unnamed5</plasmid>
    </source>
</reference>
<name>A0A975DKD8_9GAMM</name>
<geneLocation type="plasmid" evidence="1 2">
    <name>unnamed5</name>
</geneLocation>
<dbReference type="Gene3D" id="1.25.40.10">
    <property type="entry name" value="Tetratricopeptide repeat domain"/>
    <property type="match status" value="1"/>
</dbReference>
<accession>A0A975DKD8</accession>
<sequence length="292" mass="33618">MKRLAPKLTGQVNEGGILAHLKGLQAASYGLNRDKIRAISTEVARPLWRTQIDPYLANFMLAIGAAYSRLDQYTNATLLYDCANNYATKEVRYSLAINSSIAYSRLDNLDAAKKVLLRIDIESLTDRQKSSLYNQMGNIDDLQFKPKDAFNNYKKAVLYATKAENMRAQIVLNLNILDLIVRYQTHQDQFKRHVRFTENLLEKKPSPSFREHLQLLEQIFNYQELSDSVEKTRRHQMLIERAQSEENPYALDLLSQLGFANSPDPKIINIDSDDIKTNPLYLTYCQFVKDSE</sequence>